<feature type="domain" description="FecR N-terminal" evidence="2">
    <location>
        <begin position="13"/>
        <end position="55"/>
    </location>
</feature>
<evidence type="ECO:0000313" key="4">
    <source>
        <dbReference type="Proteomes" id="UP001203284"/>
    </source>
</evidence>
<evidence type="ECO:0000313" key="3">
    <source>
        <dbReference type="EMBL" id="MCK0196964.1"/>
    </source>
</evidence>
<dbReference type="Gene3D" id="2.60.120.1440">
    <property type="match status" value="1"/>
</dbReference>
<evidence type="ECO:0000259" key="1">
    <source>
        <dbReference type="Pfam" id="PF04773"/>
    </source>
</evidence>
<gene>
    <name evidence="3" type="ORF">MWN34_08560</name>
</gene>
<dbReference type="RefSeq" id="WP_247028836.1">
    <property type="nucleotide sequence ID" value="NZ_JALKCH010000005.1"/>
</dbReference>
<organism evidence="3 4">
    <name type="scientific">Ancylobacter crimeensis</name>
    <dbReference type="NCBI Taxonomy" id="2579147"/>
    <lineage>
        <taxon>Bacteria</taxon>
        <taxon>Pseudomonadati</taxon>
        <taxon>Pseudomonadota</taxon>
        <taxon>Alphaproteobacteria</taxon>
        <taxon>Hyphomicrobiales</taxon>
        <taxon>Xanthobacteraceae</taxon>
        <taxon>Ancylobacter</taxon>
    </lineage>
</organism>
<comment type="caution">
    <text evidence="3">The sequence shown here is derived from an EMBL/GenBank/DDBJ whole genome shotgun (WGS) entry which is preliminary data.</text>
</comment>
<dbReference type="EMBL" id="JALKCH010000005">
    <property type="protein sequence ID" value="MCK0196964.1"/>
    <property type="molecule type" value="Genomic_DNA"/>
</dbReference>
<sequence>MPEAPLSPPQLSDEALRWIVRLHSGGSGPAERHAFQQWRMLSTAHEQAAREAEALWGDAGALRHDARSGLVKPGAARRFSRRGTFGLAGVGVAAGVLWSSGAFRTVRADYTTGTGETRGIVLPDGSRVFLNARSALAVAFEPGRRTVRLIEGQAFFEVTENAARPFVVHTGEVSVTALGTAFDIDMTLAEHRTMVSVTEHAVRVESLARSGDAPLTLSSGESVFVDAGGRLGTPIARSPMVATAWRSGHYVAEGRALEDVIAALGAYYPGWLVIRGDAVRQMSVTAVLDLRNPNAALDTLAAGLPISVSRVSRFLAIIAAR</sequence>
<protein>
    <submittedName>
        <fullName evidence="3">FecR family protein</fullName>
    </submittedName>
</protein>
<keyword evidence="4" id="KW-1185">Reference proteome</keyword>
<feature type="domain" description="FecR protein" evidence="1">
    <location>
        <begin position="109"/>
        <end position="202"/>
    </location>
</feature>
<dbReference type="InterPro" id="IPR006860">
    <property type="entry name" value="FecR"/>
</dbReference>
<dbReference type="PANTHER" id="PTHR30273">
    <property type="entry name" value="PERIPLASMIC SIGNAL SENSOR AND SIGMA FACTOR ACTIVATOR FECR-RELATED"/>
    <property type="match status" value="1"/>
</dbReference>
<dbReference type="Proteomes" id="UP001203284">
    <property type="component" value="Unassembled WGS sequence"/>
</dbReference>
<name>A0ABT0DAH8_9HYPH</name>
<evidence type="ECO:0000259" key="2">
    <source>
        <dbReference type="Pfam" id="PF16220"/>
    </source>
</evidence>
<dbReference type="InterPro" id="IPR012373">
    <property type="entry name" value="Ferrdict_sens_TM"/>
</dbReference>
<dbReference type="PANTHER" id="PTHR30273:SF2">
    <property type="entry name" value="PROTEIN FECR"/>
    <property type="match status" value="1"/>
</dbReference>
<dbReference type="PIRSF" id="PIRSF018266">
    <property type="entry name" value="FecR"/>
    <property type="match status" value="1"/>
</dbReference>
<dbReference type="InterPro" id="IPR032623">
    <property type="entry name" value="FecR_N"/>
</dbReference>
<dbReference type="Pfam" id="PF16220">
    <property type="entry name" value="DUF4880"/>
    <property type="match status" value="1"/>
</dbReference>
<reference evidence="3 4" key="1">
    <citation type="submission" date="2022-04" db="EMBL/GenBank/DDBJ databases">
        <authorList>
            <person name="Grouzdev D.S."/>
            <person name="Pantiukh K.S."/>
            <person name="Krutkina M.S."/>
        </authorList>
    </citation>
    <scope>NUCLEOTIDE SEQUENCE [LARGE SCALE GENOMIC DNA]</scope>
    <source>
        <strain evidence="3 4">6x-1</strain>
    </source>
</reference>
<proteinExistence type="predicted"/>
<dbReference type="Pfam" id="PF04773">
    <property type="entry name" value="FecR"/>
    <property type="match status" value="1"/>
</dbReference>
<accession>A0ABT0DAH8</accession>